<organism evidence="2">
    <name type="scientific">marine sediment metagenome</name>
    <dbReference type="NCBI Taxonomy" id="412755"/>
    <lineage>
        <taxon>unclassified sequences</taxon>
        <taxon>metagenomes</taxon>
        <taxon>ecological metagenomes</taxon>
    </lineage>
</organism>
<protein>
    <submittedName>
        <fullName evidence="2">Uncharacterized protein</fullName>
    </submittedName>
</protein>
<accession>A0A0F9PMC0</accession>
<feature type="region of interest" description="Disordered" evidence="1">
    <location>
        <begin position="88"/>
        <end position="113"/>
    </location>
</feature>
<gene>
    <name evidence="2" type="ORF">LCGC14_1120140</name>
</gene>
<evidence type="ECO:0000313" key="2">
    <source>
        <dbReference type="EMBL" id="KKN02191.1"/>
    </source>
</evidence>
<proteinExistence type="predicted"/>
<reference evidence="2" key="1">
    <citation type="journal article" date="2015" name="Nature">
        <title>Complex archaea that bridge the gap between prokaryotes and eukaryotes.</title>
        <authorList>
            <person name="Spang A."/>
            <person name="Saw J.H."/>
            <person name="Jorgensen S.L."/>
            <person name="Zaremba-Niedzwiedzka K."/>
            <person name="Martijn J."/>
            <person name="Lind A.E."/>
            <person name="van Eijk R."/>
            <person name="Schleper C."/>
            <person name="Guy L."/>
            <person name="Ettema T.J."/>
        </authorList>
    </citation>
    <scope>NUCLEOTIDE SEQUENCE</scope>
</reference>
<sequence length="113" mass="12064">MIHAFHREAQSAVDNLAIPLEALAGYGHEIRDAGQIPVCVGHLGVADIGRKCGHGVADIDSVLMPTLNATADERVAQIMYSRLSVGTTRNPPEFASQPLKHPMDGSCWQHPAG</sequence>
<comment type="caution">
    <text evidence="2">The sequence shown here is derived from an EMBL/GenBank/DDBJ whole genome shotgun (WGS) entry which is preliminary data.</text>
</comment>
<dbReference type="AlphaFoldDB" id="A0A0F9PMC0"/>
<evidence type="ECO:0000256" key="1">
    <source>
        <dbReference type="SAM" id="MobiDB-lite"/>
    </source>
</evidence>
<name>A0A0F9PMC0_9ZZZZ</name>
<dbReference type="EMBL" id="LAZR01005174">
    <property type="protein sequence ID" value="KKN02191.1"/>
    <property type="molecule type" value="Genomic_DNA"/>
</dbReference>